<protein>
    <recommendedName>
        <fullName evidence="5">Probable transcriptional regulator ycf27</fullName>
        <ecNumber evidence="4">2.7.13.3</ecNumber>
    </recommendedName>
    <alternativeName>
        <fullName evidence="20">OmpR-like protein</fullName>
    </alternativeName>
    <alternativeName>
        <fullName evidence="21">Uncharacterized sensor-like histidine kinase ycf26</fullName>
    </alternativeName>
</protein>
<feature type="transmembrane region" description="Helical" evidence="24">
    <location>
        <begin position="222"/>
        <end position="245"/>
    </location>
</feature>
<evidence type="ECO:0000256" key="16">
    <source>
        <dbReference type="ARBA" id="ARBA00023015"/>
    </source>
</evidence>
<dbReference type="SMART" id="SM00387">
    <property type="entry name" value="HATPase_c"/>
    <property type="match status" value="1"/>
</dbReference>
<keyword evidence="17 23" id="KW-0238">DNA-binding</keyword>
<dbReference type="InterPro" id="IPR001867">
    <property type="entry name" value="OmpR/PhoB-type_DNA-bd"/>
</dbReference>
<dbReference type="InterPro" id="IPR048590">
    <property type="entry name" value="CusS-like_sensor"/>
</dbReference>
<dbReference type="Pfam" id="PF00512">
    <property type="entry name" value="HisKA"/>
    <property type="match status" value="1"/>
</dbReference>
<dbReference type="FunFam" id="1.10.10.10:FF:000005">
    <property type="entry name" value="Two-component system response regulator"/>
    <property type="match status" value="1"/>
</dbReference>
<dbReference type="InterPro" id="IPR006290">
    <property type="entry name" value="CztS_silS_copS"/>
</dbReference>
<dbReference type="InterPro" id="IPR016032">
    <property type="entry name" value="Sig_transdc_resp-reg_C-effctor"/>
</dbReference>
<dbReference type="PRINTS" id="PR00344">
    <property type="entry name" value="BCTRLSENSOR"/>
</dbReference>
<dbReference type="CDD" id="cd00082">
    <property type="entry name" value="HisKA"/>
    <property type="match status" value="1"/>
</dbReference>
<dbReference type="SMART" id="SM00388">
    <property type="entry name" value="HisKA"/>
    <property type="match status" value="1"/>
</dbReference>
<feature type="domain" description="OmpR/PhoB-type" evidence="28">
    <location>
        <begin position="125"/>
        <end position="223"/>
    </location>
</feature>
<evidence type="ECO:0000256" key="20">
    <source>
        <dbReference type="ARBA" id="ARBA00032623"/>
    </source>
</evidence>
<dbReference type="CDD" id="cd19935">
    <property type="entry name" value="REC_OmpR_CusR-like"/>
    <property type="match status" value="1"/>
</dbReference>
<comment type="function">
    <text evidence="2">Probable promoter-specific protein mediating the interaction between DNA and RNA polymerase.</text>
</comment>
<evidence type="ECO:0000256" key="14">
    <source>
        <dbReference type="ARBA" id="ARBA00022989"/>
    </source>
</evidence>
<evidence type="ECO:0000259" key="25">
    <source>
        <dbReference type="PROSITE" id="PS50109"/>
    </source>
</evidence>
<feature type="domain" description="HAMP" evidence="27">
    <location>
        <begin position="405"/>
        <end position="458"/>
    </location>
</feature>
<dbReference type="Gene3D" id="3.30.565.10">
    <property type="entry name" value="Histidine kinase-like ATPase, C-terminal domain"/>
    <property type="match status" value="1"/>
</dbReference>
<dbReference type="GO" id="GO:0003677">
    <property type="term" value="F:DNA binding"/>
    <property type="evidence" value="ECO:0007669"/>
    <property type="project" value="UniProtKB-UniRule"/>
</dbReference>
<dbReference type="InterPro" id="IPR011006">
    <property type="entry name" value="CheY-like_superfamily"/>
</dbReference>
<evidence type="ECO:0000256" key="11">
    <source>
        <dbReference type="ARBA" id="ARBA00022741"/>
    </source>
</evidence>
<dbReference type="CDD" id="cd00075">
    <property type="entry name" value="HATPase"/>
    <property type="match status" value="1"/>
</dbReference>
<dbReference type="NCBIfam" id="TIGR01386">
    <property type="entry name" value="cztS_silS_copS"/>
    <property type="match status" value="1"/>
</dbReference>
<evidence type="ECO:0000256" key="13">
    <source>
        <dbReference type="ARBA" id="ARBA00022840"/>
    </source>
</evidence>
<dbReference type="CDD" id="cd00383">
    <property type="entry name" value="trans_reg_C"/>
    <property type="match status" value="1"/>
</dbReference>
<evidence type="ECO:0000256" key="24">
    <source>
        <dbReference type="SAM" id="Phobius"/>
    </source>
</evidence>
<dbReference type="NCBIfam" id="TIGR01387">
    <property type="entry name" value="cztR_silR_copR"/>
    <property type="match status" value="1"/>
</dbReference>
<keyword evidence="19" id="KW-0804">Transcription</keyword>
<evidence type="ECO:0000256" key="1">
    <source>
        <dbReference type="ARBA" id="ARBA00000085"/>
    </source>
</evidence>
<evidence type="ECO:0000256" key="12">
    <source>
        <dbReference type="ARBA" id="ARBA00022777"/>
    </source>
</evidence>
<evidence type="ECO:0000256" key="9">
    <source>
        <dbReference type="ARBA" id="ARBA00022679"/>
    </source>
</evidence>
<evidence type="ECO:0000259" key="27">
    <source>
        <dbReference type="PROSITE" id="PS50885"/>
    </source>
</evidence>
<keyword evidence="8 22" id="KW-0597">Phosphoprotein</keyword>
<evidence type="ECO:0000256" key="10">
    <source>
        <dbReference type="ARBA" id="ARBA00022692"/>
    </source>
</evidence>
<dbReference type="InterPro" id="IPR005467">
    <property type="entry name" value="His_kinase_dom"/>
</dbReference>
<evidence type="ECO:0000259" key="26">
    <source>
        <dbReference type="PROSITE" id="PS50110"/>
    </source>
</evidence>
<dbReference type="SUPFAM" id="SSF47384">
    <property type="entry name" value="Homodimeric domain of signal transducing histidine kinase"/>
    <property type="match status" value="1"/>
</dbReference>
<comment type="catalytic activity">
    <reaction evidence="1">
        <text>ATP + protein L-histidine = ADP + protein N-phospho-L-histidine.</text>
        <dbReference type="EC" id="2.7.13.3"/>
    </reaction>
</comment>
<dbReference type="InterPro" id="IPR004358">
    <property type="entry name" value="Sig_transdc_His_kin-like_C"/>
</dbReference>
<keyword evidence="6" id="KW-1003">Cell membrane</keyword>
<dbReference type="SMART" id="SM00862">
    <property type="entry name" value="Trans_reg_C"/>
    <property type="match status" value="1"/>
</dbReference>
<dbReference type="PROSITE" id="PS51755">
    <property type="entry name" value="OMPR_PHOB"/>
    <property type="match status" value="1"/>
</dbReference>
<evidence type="ECO:0000256" key="6">
    <source>
        <dbReference type="ARBA" id="ARBA00022475"/>
    </source>
</evidence>
<dbReference type="GO" id="GO:0005524">
    <property type="term" value="F:ATP binding"/>
    <property type="evidence" value="ECO:0007669"/>
    <property type="project" value="UniProtKB-KW"/>
</dbReference>
<dbReference type="GO" id="GO:0000155">
    <property type="term" value="F:phosphorelay sensor kinase activity"/>
    <property type="evidence" value="ECO:0007669"/>
    <property type="project" value="InterPro"/>
</dbReference>
<dbReference type="Pfam" id="PF00486">
    <property type="entry name" value="Trans_reg_C"/>
    <property type="match status" value="1"/>
</dbReference>
<dbReference type="AlphaFoldDB" id="A0A4Q2V0X7"/>
<dbReference type="FunFam" id="1.10.287.130:FF:000001">
    <property type="entry name" value="Two-component sensor histidine kinase"/>
    <property type="match status" value="1"/>
</dbReference>
<dbReference type="Gene3D" id="3.40.50.2300">
    <property type="match status" value="1"/>
</dbReference>
<dbReference type="EMBL" id="MQTW01000365">
    <property type="protein sequence ID" value="RYC80491.1"/>
    <property type="molecule type" value="Genomic_DNA"/>
</dbReference>
<evidence type="ECO:0000256" key="22">
    <source>
        <dbReference type="PROSITE-ProRule" id="PRU00169"/>
    </source>
</evidence>
<organism evidence="29 30">
    <name type="scientific">Fusarium oxysporum f. sp. narcissi</name>
    <dbReference type="NCBI Taxonomy" id="451672"/>
    <lineage>
        <taxon>Eukaryota</taxon>
        <taxon>Fungi</taxon>
        <taxon>Dikarya</taxon>
        <taxon>Ascomycota</taxon>
        <taxon>Pezizomycotina</taxon>
        <taxon>Sordariomycetes</taxon>
        <taxon>Hypocreomycetidae</taxon>
        <taxon>Hypocreales</taxon>
        <taxon>Nectriaceae</taxon>
        <taxon>Fusarium</taxon>
        <taxon>Fusarium oxysporum species complex</taxon>
    </lineage>
</organism>
<keyword evidence="12" id="KW-0418">Kinase</keyword>
<dbReference type="Pfam" id="PF00672">
    <property type="entry name" value="HAMP"/>
    <property type="match status" value="1"/>
</dbReference>
<keyword evidence="10 24" id="KW-0812">Transmembrane</keyword>
<evidence type="ECO:0000256" key="17">
    <source>
        <dbReference type="ARBA" id="ARBA00023125"/>
    </source>
</evidence>
<feature type="transmembrane region" description="Helical" evidence="24">
    <location>
        <begin position="384"/>
        <end position="404"/>
    </location>
</feature>
<evidence type="ECO:0000256" key="15">
    <source>
        <dbReference type="ARBA" id="ARBA00023012"/>
    </source>
</evidence>
<dbReference type="EC" id="2.7.13.3" evidence="4"/>
<feature type="domain" description="Response regulatory" evidence="26">
    <location>
        <begin position="2"/>
        <end position="116"/>
    </location>
</feature>
<dbReference type="SUPFAM" id="SSF52172">
    <property type="entry name" value="CheY-like"/>
    <property type="match status" value="1"/>
</dbReference>
<reference evidence="29 30" key="1">
    <citation type="submission" date="2016-12" db="EMBL/GenBank/DDBJ databases">
        <title>Draft genome sequence of Fusarium oxysporum causing rot on Narcissus.</title>
        <authorList>
            <person name="Armitage A.D."/>
            <person name="Taylor A."/>
            <person name="Clarkson J.P."/>
            <person name="Harrison R.J."/>
            <person name="Jackson A.C."/>
        </authorList>
    </citation>
    <scope>NUCLEOTIDE SEQUENCE [LARGE SCALE GENOMIC DNA]</scope>
    <source>
        <strain evidence="29 30">N139</strain>
    </source>
</reference>
<comment type="caution">
    <text evidence="29">The sequence shown here is derived from an EMBL/GenBank/DDBJ whole genome shotgun (WGS) entry which is preliminary data.</text>
</comment>
<dbReference type="GO" id="GO:0006355">
    <property type="term" value="P:regulation of DNA-templated transcription"/>
    <property type="evidence" value="ECO:0007669"/>
    <property type="project" value="InterPro"/>
</dbReference>
<keyword evidence="9" id="KW-0808">Transferase</keyword>
<dbReference type="InterPro" id="IPR003661">
    <property type="entry name" value="HisK_dim/P_dom"/>
</dbReference>
<evidence type="ECO:0000256" key="19">
    <source>
        <dbReference type="ARBA" id="ARBA00023163"/>
    </source>
</evidence>
<keyword evidence="13" id="KW-0067">ATP-binding</keyword>
<dbReference type="Gene3D" id="6.10.250.690">
    <property type="match status" value="1"/>
</dbReference>
<feature type="domain" description="Histidine kinase" evidence="25">
    <location>
        <begin position="466"/>
        <end position="680"/>
    </location>
</feature>
<evidence type="ECO:0000256" key="7">
    <source>
        <dbReference type="ARBA" id="ARBA00022519"/>
    </source>
</evidence>
<dbReference type="FunFam" id="3.40.50.2300:FF:000001">
    <property type="entry name" value="DNA-binding response regulator PhoB"/>
    <property type="match status" value="1"/>
</dbReference>
<evidence type="ECO:0000256" key="3">
    <source>
        <dbReference type="ARBA" id="ARBA00004429"/>
    </source>
</evidence>
<keyword evidence="18 24" id="KW-0472">Membrane</keyword>
<evidence type="ECO:0000313" key="29">
    <source>
        <dbReference type="EMBL" id="RYC80491.1"/>
    </source>
</evidence>
<evidence type="ECO:0000259" key="28">
    <source>
        <dbReference type="PROSITE" id="PS51755"/>
    </source>
</evidence>
<dbReference type="Gene3D" id="6.10.340.10">
    <property type="match status" value="1"/>
</dbReference>
<dbReference type="FunFam" id="3.30.565.10:FF:000006">
    <property type="entry name" value="Sensor histidine kinase WalK"/>
    <property type="match status" value="1"/>
</dbReference>
<dbReference type="SMART" id="SM00304">
    <property type="entry name" value="HAMP"/>
    <property type="match status" value="1"/>
</dbReference>
<dbReference type="Proteomes" id="UP000290540">
    <property type="component" value="Unassembled WGS sequence"/>
</dbReference>
<dbReference type="CDD" id="cd06225">
    <property type="entry name" value="HAMP"/>
    <property type="match status" value="1"/>
</dbReference>
<evidence type="ECO:0000313" key="30">
    <source>
        <dbReference type="Proteomes" id="UP000290540"/>
    </source>
</evidence>
<keyword evidence="15" id="KW-0902">Two-component regulatory system</keyword>
<keyword evidence="7" id="KW-0997">Cell inner membrane</keyword>
<comment type="subcellular location">
    <subcellularLocation>
        <location evidence="3">Cell inner membrane</location>
        <topology evidence="3">Multi-pass membrane protein</topology>
    </subcellularLocation>
</comment>
<dbReference type="InterPro" id="IPR036388">
    <property type="entry name" value="WH-like_DNA-bd_sf"/>
</dbReference>
<keyword evidence="11" id="KW-0547">Nucleotide-binding</keyword>
<dbReference type="PANTHER" id="PTHR45436">
    <property type="entry name" value="SENSOR HISTIDINE KINASE YKOH"/>
    <property type="match status" value="1"/>
</dbReference>
<gene>
    <name evidence="29" type="ORF">BFJ63_vAg16615</name>
</gene>
<dbReference type="SUPFAM" id="SSF55874">
    <property type="entry name" value="ATPase domain of HSP90 chaperone/DNA topoisomerase II/histidine kinase"/>
    <property type="match status" value="1"/>
</dbReference>
<dbReference type="InterPro" id="IPR003660">
    <property type="entry name" value="HAMP_dom"/>
</dbReference>
<dbReference type="InterPro" id="IPR050428">
    <property type="entry name" value="TCS_sensor_his_kinase"/>
</dbReference>
<dbReference type="PROSITE" id="PS50110">
    <property type="entry name" value="RESPONSE_REGULATORY"/>
    <property type="match status" value="1"/>
</dbReference>
<feature type="modified residue" description="4-aspartylphosphate" evidence="22">
    <location>
        <position position="51"/>
    </location>
</feature>
<evidence type="ECO:0000256" key="2">
    <source>
        <dbReference type="ARBA" id="ARBA00003612"/>
    </source>
</evidence>
<dbReference type="NCBIfam" id="NF007345">
    <property type="entry name" value="PRK09835.1"/>
    <property type="match status" value="1"/>
</dbReference>
<dbReference type="InterPro" id="IPR036890">
    <property type="entry name" value="HATPase_C_sf"/>
</dbReference>
<dbReference type="InterPro" id="IPR036097">
    <property type="entry name" value="HisK_dim/P_sf"/>
</dbReference>
<dbReference type="Pfam" id="PF02518">
    <property type="entry name" value="HATPase_c"/>
    <property type="match status" value="1"/>
</dbReference>
<keyword evidence="16" id="KW-0805">Transcription regulation</keyword>
<dbReference type="Gene3D" id="1.10.10.10">
    <property type="entry name" value="Winged helix-like DNA-binding domain superfamily/Winged helix DNA-binding domain"/>
    <property type="match status" value="1"/>
</dbReference>
<dbReference type="Pfam" id="PF21085">
    <property type="entry name" value="CusS"/>
    <property type="match status" value="1"/>
</dbReference>
<sequence length="680" mass="76146">MKLLVVEDENKTADYVRQGLMEAGFVVDLARNGLDGHHLAMSETYDLVVLDVMLPDVDGWRIVRSLRDAGKQVPVLFLTARGSVDDRVKGLELGADDYLVKPFAFSELLARVRTLLRRGSAPSQPDRIQVADLVLDLPRRRATRAGQRINLTSKEFALLELLARRQGEVLPRSLIASQVWDMNFDSDSNVIDVAIRRLRAKIDDAFNPKLIHTPRRSRPASLALRVTALVGIATTLVFLAFNWVVVRSLEHHFAQQDAHELDAVVTALAEPLRQIANDMDKDELRQHLANAVAGHHGMTYGVYDRPGNTIYATPGPDLSKLASSKKLVNRITADDLTVWQENQRSYRGVALQLPADDSAAPGYRIVAAMDIGFHLDFLAEFKRMLWWATCLVLCIALGVAWLAVQWGHLPIRKVNEEIRTIRSSKLDVRLDPLDVPIELAELVVAFNDMLARIEEGFVRLSHFSADIAHELRTPVTNLITQSHVALGQPRSAEEYREILYSNLEEFDRMSRMIGDMLFLAQTENDPRNLRLGEIDLAELIRGLFDYFEALAEDRNITLYAKGAAEPIRADREMLLRALNNLLSNAIRHTPYGSRITVALAQDERWTTISVENPGERISEADLPKLFDRFFRVDPARQRKNAGAGLGLAIVKSIAEAHGGHVQATSSDTATKFDLTLPRIA</sequence>
<proteinExistence type="predicted"/>
<dbReference type="PROSITE" id="PS50109">
    <property type="entry name" value="HIS_KIN"/>
    <property type="match status" value="1"/>
</dbReference>
<evidence type="ECO:0000256" key="5">
    <source>
        <dbReference type="ARBA" id="ARBA00015955"/>
    </source>
</evidence>
<evidence type="ECO:0000256" key="21">
    <source>
        <dbReference type="ARBA" id="ARBA00069102"/>
    </source>
</evidence>
<dbReference type="InterPro" id="IPR006291">
    <property type="entry name" value="CusR-like"/>
</dbReference>
<dbReference type="GO" id="GO:0005886">
    <property type="term" value="C:plasma membrane"/>
    <property type="evidence" value="ECO:0007669"/>
    <property type="project" value="UniProtKB-SubCell"/>
</dbReference>
<dbReference type="PANTHER" id="PTHR45436:SF15">
    <property type="entry name" value="SENSOR HISTIDINE KINASE CUSS"/>
    <property type="match status" value="1"/>
</dbReference>
<evidence type="ECO:0000256" key="23">
    <source>
        <dbReference type="PROSITE-ProRule" id="PRU01091"/>
    </source>
</evidence>
<dbReference type="SMART" id="SM00448">
    <property type="entry name" value="REC"/>
    <property type="match status" value="1"/>
</dbReference>
<dbReference type="PROSITE" id="PS50885">
    <property type="entry name" value="HAMP"/>
    <property type="match status" value="1"/>
</dbReference>
<dbReference type="InterPro" id="IPR001789">
    <property type="entry name" value="Sig_transdc_resp-reg_receiver"/>
</dbReference>
<dbReference type="Gene3D" id="1.10.287.130">
    <property type="match status" value="1"/>
</dbReference>
<feature type="DNA-binding region" description="OmpR/PhoB-type" evidence="23">
    <location>
        <begin position="125"/>
        <end position="223"/>
    </location>
</feature>
<dbReference type="InterPro" id="IPR003594">
    <property type="entry name" value="HATPase_dom"/>
</dbReference>
<dbReference type="SUPFAM" id="SSF46894">
    <property type="entry name" value="C-terminal effector domain of the bipartite response regulators"/>
    <property type="match status" value="1"/>
</dbReference>
<keyword evidence="14 24" id="KW-1133">Transmembrane helix</keyword>
<evidence type="ECO:0000256" key="18">
    <source>
        <dbReference type="ARBA" id="ARBA00023136"/>
    </source>
</evidence>
<dbReference type="Pfam" id="PF00072">
    <property type="entry name" value="Response_reg"/>
    <property type="match status" value="1"/>
</dbReference>
<name>A0A4Q2V0X7_FUSOX</name>
<accession>A0A4Q2V0X7</accession>
<evidence type="ECO:0000256" key="4">
    <source>
        <dbReference type="ARBA" id="ARBA00012438"/>
    </source>
</evidence>
<evidence type="ECO:0000256" key="8">
    <source>
        <dbReference type="ARBA" id="ARBA00022553"/>
    </source>
</evidence>